<protein>
    <submittedName>
        <fullName evidence="1">Uncharacterized protein</fullName>
    </submittedName>
</protein>
<comment type="caution">
    <text evidence="1">The sequence shown here is derived from an EMBL/GenBank/DDBJ whole genome shotgun (WGS) entry which is preliminary data.</text>
</comment>
<evidence type="ECO:0000313" key="2">
    <source>
        <dbReference type="Proteomes" id="UP001172386"/>
    </source>
</evidence>
<dbReference type="EMBL" id="JAPDRQ010000164">
    <property type="protein sequence ID" value="KAJ9653165.1"/>
    <property type="molecule type" value="Genomic_DNA"/>
</dbReference>
<gene>
    <name evidence="1" type="ORF">H2198_007627</name>
</gene>
<keyword evidence="2" id="KW-1185">Reference proteome</keyword>
<reference evidence="1" key="1">
    <citation type="submission" date="2022-10" db="EMBL/GenBank/DDBJ databases">
        <title>Culturing micro-colonial fungi from biological soil crusts in the Mojave desert and describing Neophaeococcomyces mojavensis, and introducing the new genera and species Taxawa tesnikishii.</title>
        <authorList>
            <person name="Kurbessoian T."/>
            <person name="Stajich J.E."/>
        </authorList>
    </citation>
    <scope>NUCLEOTIDE SEQUENCE</scope>
    <source>
        <strain evidence="1">JES_112</strain>
    </source>
</reference>
<sequence length="2046" mass="231469">MAISITSSRSMTVRKVNVLRESIEKVTSSCRRDLDSSSAKTILSTTDVDIVLDYIAAERLRCMPHSGSRYDKVLRWAELFVLHVAAFAQNASEAVASSQEATQQIWGSSLLLLHLGEGHLHLLEKLFGVYFKLGLALDTFTAHAQLLEEGTNAQASCAQAYAALLQVTTKSTLHYYKRASSSVVKMKSGEFEKMFGRQIEHFYDARDRGSNQMWSISVESIRTDSQYHATAVVRRFLAPQDSVVQALMSGRVSSRHVRAEFTCEWANKRVSDFARGKNGLMVISGKEYSGKSVLAGWIGERIGSSRGRIGHEVISYDLDPALKEQVTPLSVVKGLVLQAFDRLIGDQAFYKGLCAVVHADTEGKRPHELANLLWVALDSALSKMSQTMIIIDGVEILGEDEQYALLHRLADLSAKHANLKVIAVTRPLLRAPPKNTKFFTIENDDVVRDIEQFALERLSSYPTLRALPASQLHGFAERVASSSNGSFAWADVAIEVIAQEQTLTNISKVLDSLPKNLKELINRLVATIDLTDKDTRAILAWMMAAQRPLLLDEVKNLLQIDCSSLQISERFNDVEKDVGRACGGLVSISDGILRFRSLAIRQHLLDLAAGVKDFSNSSKNAFPFHIAEASYDLCLRSLAYIKLVLDRTYPIAVDFLTYEQLIEVFSEHSFLQYSCRYWPTHFRNSPMHQYPKEHKLTGTFRNVLPDSVSHARIEGACLRAQYDLHESCDLLLLCVKLRRMVFGDEVHSVLQTTINLAMTRQRLLNQDFNSYYYEAFKMSRKLLTDSSEITLIVAQRYVDSVRTFTKSTEVEETLTYIAETQRKQYGVSHATTITYLRRLAEYYVSIKENTKAATLYIEVYEVLVSKYGYHHSETEEVYKKLTTVATKEQLTKISQKQQTSAEKSLEVSDSRRVTSTKDVVQQYEAENNVEKAEEVMVNYWREISEKSRTTKDIKVAEQQVDVTMEYVQFLQRHKRTEEATSILNGLYSELEKSTSYGETKITWIQKIASQLKSLQTTSSTSTARSIYSYLWKYYKSTGRQTSKEAQSVAQSLTETAITSTSNSASTSTSTSSTATSSNTVTSSNTSSFEEQEEVYREILETSSLTSQTVDQTTINTTKQLLSIYSQQEKHEEIIEVSRDILQRQWASVLTGQKDTKMTSTFSSESIQIAKQLATSYMRLSYVEEASTVMYGLYAAYRSEVKQHTEQFVSFSREIISHYQSVYRHSDALSIYQSTYESLLSVYGATHQQTISILYEKAEYELKQNRRKQALQSYETLWTSIKDTKTETTTKEGVKAGLAICNIYEREQNWESARKVYHTLWQTFIQKGQEYNLGVEFVEKVFDRYLYILESKTTVDYEFRRKLAAEYRSTCIKFYGQESERTMSATLKLAQLNEKDEKFRSDAVSMYESILTSKTATSASMFSVVATARRSLARLYSELNVTNERAQGLYTEEFEGVRGQKSISHADTLFWLGLLIKCFKIRNTAEDNKAAVRRIETVTTELVLQESDTQKMYEASKTIAKIYKEHNLTEPTASEFLFQLRQHAITGESTIVSLKGKVLSRKAFTFIVGFEETITGGQFSVIMSELMTEQLLVSTFIKQKKAKASFDVLITTGNRLRLFLKNKGRSDYTRIETELFDIFLAEIVGQNADIDRQASRQFFDIVLSEFDKDAHDLNVLRITLEAISRAFNENQFQRGYSLAYISDRYMHHFDGFRSQSKVEIAFQICLRLAGRGTRKAGDEKIEQKMTALSGSLLQEVLSAAKAIRLSLVSLPLKDLNILVGILGQTKNYADLEWILHDLWSSRHSQSHSSWPATTVVAIGRRLVECRFAMGERASALALLEDICYNLRRVWGPLDKTTLEMEGLRAQMYTSLGQHARAMGVHEDILAHLTSDELDLDLVTDQEEADIAVKELRDLRLSFLRNGGKWPKDKDQGVYDDLYHVVSEQVAGQETWKNAKVDDVNKWGAAVKGFKDDGSGAWRGVPNGQWEFMADDGKHKHVNAMKRRSARYSGNYGSGSNGTANGGMNGQAKTLDKLVNIQGGKPVQVNGN</sequence>
<accession>A0ACC2ZZN1</accession>
<evidence type="ECO:0000313" key="1">
    <source>
        <dbReference type="EMBL" id="KAJ9653165.1"/>
    </source>
</evidence>
<dbReference type="Proteomes" id="UP001172386">
    <property type="component" value="Unassembled WGS sequence"/>
</dbReference>
<proteinExistence type="predicted"/>
<name>A0ACC2ZZN1_9EURO</name>
<organism evidence="1 2">
    <name type="scientific">Neophaeococcomyces mojaviensis</name>
    <dbReference type="NCBI Taxonomy" id="3383035"/>
    <lineage>
        <taxon>Eukaryota</taxon>
        <taxon>Fungi</taxon>
        <taxon>Dikarya</taxon>
        <taxon>Ascomycota</taxon>
        <taxon>Pezizomycotina</taxon>
        <taxon>Eurotiomycetes</taxon>
        <taxon>Chaetothyriomycetidae</taxon>
        <taxon>Chaetothyriales</taxon>
        <taxon>Chaetothyriales incertae sedis</taxon>
        <taxon>Neophaeococcomyces</taxon>
    </lineage>
</organism>